<keyword evidence="3" id="KW-1185">Reference proteome</keyword>
<gene>
    <name evidence="2" type="primary">DEGS1</name>
    <name evidence="2" type="ORF">SPIL2461_LOCUS5504</name>
</gene>
<reference evidence="2" key="1">
    <citation type="submission" date="2021-02" db="EMBL/GenBank/DDBJ databases">
        <authorList>
            <person name="Dougan E. K."/>
            <person name="Rhodes N."/>
            <person name="Thang M."/>
            <person name="Chan C."/>
        </authorList>
    </citation>
    <scope>NUCLEOTIDE SEQUENCE</scope>
</reference>
<evidence type="ECO:0000313" key="2">
    <source>
        <dbReference type="EMBL" id="CAE7261741.1"/>
    </source>
</evidence>
<organism evidence="2 3">
    <name type="scientific">Symbiodinium pilosum</name>
    <name type="common">Dinoflagellate</name>
    <dbReference type="NCBI Taxonomy" id="2952"/>
    <lineage>
        <taxon>Eukaryota</taxon>
        <taxon>Sar</taxon>
        <taxon>Alveolata</taxon>
        <taxon>Dinophyceae</taxon>
        <taxon>Suessiales</taxon>
        <taxon>Symbiodiniaceae</taxon>
        <taxon>Symbiodinium</taxon>
    </lineage>
</organism>
<keyword evidence="1" id="KW-0812">Transmembrane</keyword>
<evidence type="ECO:0000256" key="1">
    <source>
        <dbReference type="SAM" id="Phobius"/>
    </source>
</evidence>
<dbReference type="EMBL" id="CAJNIZ010007843">
    <property type="protein sequence ID" value="CAE7261741.1"/>
    <property type="molecule type" value="Genomic_DNA"/>
</dbReference>
<proteinExistence type="predicted"/>
<feature type="transmembrane region" description="Helical" evidence="1">
    <location>
        <begin position="12"/>
        <end position="31"/>
    </location>
</feature>
<dbReference type="AlphaFoldDB" id="A0A812MC97"/>
<feature type="non-terminal residue" evidence="2">
    <location>
        <position position="381"/>
    </location>
</feature>
<comment type="caution">
    <text evidence="2">The sequence shown here is derived from an EMBL/GenBank/DDBJ whole genome shotgun (WGS) entry which is preliminary data.</text>
</comment>
<accession>A0A812MC97</accession>
<dbReference type="Proteomes" id="UP000649617">
    <property type="component" value="Unassembled WGS sequence"/>
</dbReference>
<feature type="transmembrane region" description="Helical" evidence="1">
    <location>
        <begin position="239"/>
        <end position="259"/>
    </location>
</feature>
<dbReference type="SUPFAM" id="SSF103473">
    <property type="entry name" value="MFS general substrate transporter"/>
    <property type="match status" value="1"/>
</dbReference>
<protein>
    <submittedName>
        <fullName evidence="2">DEGS1 protein</fullName>
    </submittedName>
</protein>
<feature type="transmembrane region" description="Helical" evidence="1">
    <location>
        <begin position="155"/>
        <end position="176"/>
    </location>
</feature>
<keyword evidence="1" id="KW-0472">Membrane</keyword>
<keyword evidence="1" id="KW-1133">Transmembrane helix</keyword>
<name>A0A812MC97_SYMPI</name>
<sequence length="381" mass="42095">MLEQAEHHFVPIFTSILLPHAFAFCVAQFLLRRHHGKKMEFVQEVSEADSRPRSFSFIVSRVAPMWAIRALSIFSWYASTPSLDYMYLNFLAQQYSSGPLVDCSSQMGSASCSRAVADLMQLKIVKGFAQPVIQFCAGPALGAISDAFGRRPAILCLRFLLLLPTVAAAAVTWFDLSIWVEFAVQFVGMIPYNPVPLAWYMDRIDHTPSLVMANSMVESSGILISILGTLFGSTLGLKQAMLCGMLGNLGCLLLAVFCLPESLPEEKRVKFTWSNLLPTAALRVLFASPLIEKITAISVLESFHYIGFYTVAAQFLQQRLAWSRRETYENDMLAQVSEMLWLTLGTAALWPLLGQVGIIAASTVAAGVSGLALMLSTERWQ</sequence>
<evidence type="ECO:0000313" key="3">
    <source>
        <dbReference type="Proteomes" id="UP000649617"/>
    </source>
</evidence>
<dbReference type="OrthoDB" id="419616at2759"/>
<dbReference type="Gene3D" id="1.20.1250.20">
    <property type="entry name" value="MFS general substrate transporter like domains"/>
    <property type="match status" value="1"/>
</dbReference>
<feature type="transmembrane region" description="Helical" evidence="1">
    <location>
        <begin position="213"/>
        <end position="233"/>
    </location>
</feature>
<feature type="transmembrane region" description="Helical" evidence="1">
    <location>
        <begin position="356"/>
        <end position="375"/>
    </location>
</feature>
<dbReference type="InterPro" id="IPR036259">
    <property type="entry name" value="MFS_trans_sf"/>
</dbReference>